<comment type="subcellular location">
    <subcellularLocation>
        <location evidence="4">Cytoplasm</location>
    </subcellularLocation>
    <text evidence="4">Assembles at midcell at the inner surface of the cytoplasmic membrane.</text>
</comment>
<dbReference type="InterPro" id="IPR003008">
    <property type="entry name" value="Tubulin_FtsZ_GTPase"/>
</dbReference>
<dbReference type="GO" id="GO:0005874">
    <property type="term" value="C:microtubule"/>
    <property type="evidence" value="ECO:0007669"/>
    <property type="project" value="InterPro"/>
</dbReference>
<dbReference type="GO" id="GO:0003924">
    <property type="term" value="F:GTPase activity"/>
    <property type="evidence" value="ECO:0007669"/>
    <property type="project" value="UniProtKB-UniRule"/>
</dbReference>
<evidence type="ECO:0000259" key="8">
    <source>
        <dbReference type="SMART" id="SM00865"/>
    </source>
</evidence>
<comment type="caution">
    <text evidence="4">Lacks conserved residue(s) required for the propagation of feature annotation.</text>
</comment>
<feature type="binding site" evidence="4">
    <location>
        <position position="139"/>
    </location>
    <ligand>
        <name>GTP</name>
        <dbReference type="ChEBI" id="CHEBI:37565"/>
    </ligand>
</feature>
<dbReference type="PANTHER" id="PTHR30314">
    <property type="entry name" value="CELL DIVISION PROTEIN FTSZ-RELATED"/>
    <property type="match status" value="1"/>
</dbReference>
<evidence type="ECO:0000313" key="10">
    <source>
        <dbReference type="Proteomes" id="UP000231263"/>
    </source>
</evidence>
<dbReference type="GO" id="GO:0005737">
    <property type="term" value="C:cytoplasm"/>
    <property type="evidence" value="ECO:0007669"/>
    <property type="project" value="UniProtKB-SubCell"/>
</dbReference>
<protein>
    <recommendedName>
        <fullName evidence="4 5">Cell division protein FtsZ</fullName>
    </recommendedName>
</protein>
<dbReference type="InterPro" id="IPR008280">
    <property type="entry name" value="Tub_FtsZ_C"/>
</dbReference>
<reference evidence="10" key="1">
    <citation type="submission" date="2017-09" db="EMBL/GenBank/DDBJ databases">
        <title>Depth-based differentiation of microbial function through sediment-hosted aquifers and enrichment of novel symbionts in the deep terrestrial subsurface.</title>
        <authorList>
            <person name="Probst A.J."/>
            <person name="Ladd B."/>
            <person name="Jarett J.K."/>
            <person name="Geller-Mcgrath D.E."/>
            <person name="Sieber C.M.K."/>
            <person name="Emerson J.B."/>
            <person name="Anantharaman K."/>
            <person name="Thomas B.C."/>
            <person name="Malmstrom R."/>
            <person name="Stieglmeier M."/>
            <person name="Klingl A."/>
            <person name="Woyke T."/>
            <person name="Ryan C.M."/>
            <person name="Banfield J.F."/>
        </authorList>
    </citation>
    <scope>NUCLEOTIDE SEQUENCE [LARGE SCALE GENOMIC DNA]</scope>
</reference>
<feature type="domain" description="Tubulin/FtsZ 2-layer sandwich" evidence="8">
    <location>
        <begin position="207"/>
        <end position="324"/>
    </location>
</feature>
<keyword evidence="4" id="KW-0963">Cytoplasm</keyword>
<dbReference type="Pfam" id="PF12327">
    <property type="entry name" value="FtsZ_C"/>
    <property type="match status" value="1"/>
</dbReference>
<dbReference type="GO" id="GO:0000917">
    <property type="term" value="P:division septum assembly"/>
    <property type="evidence" value="ECO:0007669"/>
    <property type="project" value="UniProtKB-KW"/>
</dbReference>
<keyword evidence="4" id="KW-0131">Cell cycle</keyword>
<evidence type="ECO:0000313" key="9">
    <source>
        <dbReference type="EMBL" id="PJA46282.1"/>
    </source>
</evidence>
<dbReference type="SMART" id="SM00865">
    <property type="entry name" value="Tubulin_C"/>
    <property type="match status" value="1"/>
</dbReference>
<dbReference type="FunFam" id="3.40.50.1440:FF:000001">
    <property type="entry name" value="Cell division protein FtsZ"/>
    <property type="match status" value="1"/>
</dbReference>
<accession>A0A2M7XEJ6</accession>
<dbReference type="InterPro" id="IPR045061">
    <property type="entry name" value="FtsZ/CetZ"/>
</dbReference>
<dbReference type="SUPFAM" id="SSF52490">
    <property type="entry name" value="Tubulin nucleotide-binding domain-like"/>
    <property type="match status" value="1"/>
</dbReference>
<dbReference type="PROSITE" id="PS00227">
    <property type="entry name" value="TUBULIN"/>
    <property type="match status" value="1"/>
</dbReference>
<feature type="binding site" evidence="4">
    <location>
        <position position="143"/>
    </location>
    <ligand>
        <name>GTP</name>
        <dbReference type="ChEBI" id="CHEBI:37565"/>
    </ligand>
</feature>
<dbReference type="GO" id="GO:0043093">
    <property type="term" value="P:FtsZ-dependent cytokinesis"/>
    <property type="evidence" value="ECO:0007669"/>
    <property type="project" value="UniProtKB-UniRule"/>
</dbReference>
<feature type="binding site" evidence="4">
    <location>
        <begin position="108"/>
        <end position="110"/>
    </location>
    <ligand>
        <name>GTP</name>
        <dbReference type="ChEBI" id="CHEBI:37565"/>
    </ligand>
</feature>
<evidence type="ECO:0000259" key="7">
    <source>
        <dbReference type="SMART" id="SM00864"/>
    </source>
</evidence>
<dbReference type="PRINTS" id="PR00423">
    <property type="entry name" value="CELLDVISFTSZ"/>
</dbReference>
<sequence length="456" mass="48834">MAEVKPEIETFAKIKVLGVGGGGGAALNRMIKENLKGIDFIAVNTDVQALQHNLAPTKISIGKTVTRGLGAGMNPEMGRRAAEENANDVRSLISGSDMIFLTGGLGGGTGSGALPELAKIAREAGALTVAVVTKPFSFEGAQRKRIADDAYAALSEQVDTIITIPNDRVLQIIDKKTSLLEAFQIVDDVLRQGVQGISEIITLPGLINVDFADVKAIMENAGSALMGIGFATGENRAVEAAKMAIASPLLELSIDGAKGILFTVTGSSDLAMYEVAEAAKAITGSADDDAKVIFGALVDETLDDEVRITVVATGFDGRERRSAPSLAGDVEIAPQGSWAPSVRSEPMSHRPIIKPRTVPVQESPFEKRMVQNVDDYNAHSNRSQQPERSLSDRSDDNVLASEYQNDRQQNQTPQTNTLQPRREDTISVQEPVRQAKKDVDDNDDLGIPAFIRRKMM</sequence>
<dbReference type="Proteomes" id="UP000231263">
    <property type="component" value="Unassembled WGS sequence"/>
</dbReference>
<dbReference type="GO" id="GO:0032153">
    <property type="term" value="C:cell division site"/>
    <property type="evidence" value="ECO:0007669"/>
    <property type="project" value="UniProtKB-UniRule"/>
</dbReference>
<feature type="domain" description="Tubulin/FtsZ GTPase" evidence="7">
    <location>
        <begin position="13"/>
        <end position="205"/>
    </location>
</feature>
<dbReference type="PANTHER" id="PTHR30314:SF3">
    <property type="entry name" value="MITOCHONDRIAL DIVISION PROTEIN FSZA"/>
    <property type="match status" value="1"/>
</dbReference>
<dbReference type="CDD" id="cd02201">
    <property type="entry name" value="FtsZ_type1"/>
    <property type="match status" value="1"/>
</dbReference>
<dbReference type="Gene3D" id="3.30.1330.20">
    <property type="entry name" value="Tubulin/FtsZ, C-terminal domain"/>
    <property type="match status" value="1"/>
</dbReference>
<gene>
    <name evidence="4" type="primary">ftsZ</name>
    <name evidence="9" type="ORF">CO173_03150</name>
</gene>
<evidence type="ECO:0000256" key="3">
    <source>
        <dbReference type="ARBA" id="ARBA00023134"/>
    </source>
</evidence>
<keyword evidence="4 9" id="KW-0132">Cell division</keyword>
<evidence type="ECO:0000256" key="6">
    <source>
        <dbReference type="SAM" id="MobiDB-lite"/>
    </source>
</evidence>
<organism evidence="9 10">
    <name type="scientific">Candidatus Uhrbacteria bacterium CG_4_9_14_3_um_filter_41_35</name>
    <dbReference type="NCBI Taxonomy" id="1975034"/>
    <lineage>
        <taxon>Bacteria</taxon>
        <taxon>Candidatus Uhriibacteriota</taxon>
    </lineage>
</organism>
<feature type="compositionally biased region" description="Polar residues" evidence="6">
    <location>
        <begin position="378"/>
        <end position="388"/>
    </location>
</feature>
<dbReference type="EMBL" id="PFWT01000011">
    <property type="protein sequence ID" value="PJA46282.1"/>
    <property type="molecule type" value="Genomic_DNA"/>
</dbReference>
<dbReference type="InterPro" id="IPR037103">
    <property type="entry name" value="Tubulin/FtsZ-like_C"/>
</dbReference>
<comment type="function">
    <text evidence="4">Essential cell division protein that forms a contractile ring structure (Z ring) at the future cell division site. The regulation of the ring assembly controls the timing and the location of cell division. One of the functions of the FtsZ ring is to recruit other cell division proteins to the septum to produce a new cell wall between the dividing cells. Binds GTP and shows GTPase activity.</text>
</comment>
<name>A0A2M7XEJ6_9BACT</name>
<evidence type="ECO:0000256" key="2">
    <source>
        <dbReference type="ARBA" id="ARBA00022741"/>
    </source>
</evidence>
<dbReference type="NCBIfam" id="TIGR00065">
    <property type="entry name" value="ftsZ"/>
    <property type="match status" value="1"/>
</dbReference>
<feature type="region of interest" description="Disordered" evidence="6">
    <location>
        <begin position="376"/>
        <end position="395"/>
    </location>
</feature>
<dbReference type="Pfam" id="PF00091">
    <property type="entry name" value="Tubulin"/>
    <property type="match status" value="1"/>
</dbReference>
<comment type="caution">
    <text evidence="9">The sequence shown here is derived from an EMBL/GenBank/DDBJ whole genome shotgun (WGS) entry which is preliminary data.</text>
</comment>
<proteinExistence type="inferred from homology"/>
<dbReference type="InterPro" id="IPR018316">
    <property type="entry name" value="Tubulin/FtsZ_2-layer-sand-dom"/>
</dbReference>
<feature type="binding site" evidence="4">
    <location>
        <position position="187"/>
    </location>
    <ligand>
        <name>GTP</name>
        <dbReference type="ChEBI" id="CHEBI:37565"/>
    </ligand>
</feature>
<dbReference type="SUPFAM" id="SSF55307">
    <property type="entry name" value="Tubulin C-terminal domain-like"/>
    <property type="match status" value="1"/>
</dbReference>
<evidence type="ECO:0000256" key="5">
    <source>
        <dbReference type="NCBIfam" id="TIGR00065"/>
    </source>
</evidence>
<keyword evidence="4" id="KW-0717">Septation</keyword>
<comment type="subunit">
    <text evidence="4">Homodimer. Polymerizes to form a dynamic ring structure in a strictly GTP-dependent manner. Interacts directly with several other division proteins.</text>
</comment>
<keyword evidence="3 4" id="KW-0342">GTP-binding</keyword>
<dbReference type="InterPro" id="IPR036525">
    <property type="entry name" value="Tubulin/FtsZ_GTPase_sf"/>
</dbReference>
<dbReference type="SMART" id="SM00864">
    <property type="entry name" value="Tubulin"/>
    <property type="match status" value="1"/>
</dbReference>
<dbReference type="InterPro" id="IPR024757">
    <property type="entry name" value="FtsZ_C"/>
</dbReference>
<dbReference type="Gene3D" id="3.40.50.1440">
    <property type="entry name" value="Tubulin/FtsZ, GTPase domain"/>
    <property type="match status" value="1"/>
</dbReference>
<feature type="compositionally biased region" description="Low complexity" evidence="6">
    <location>
        <begin position="406"/>
        <end position="419"/>
    </location>
</feature>
<dbReference type="GO" id="GO:0007017">
    <property type="term" value="P:microtubule-based process"/>
    <property type="evidence" value="ECO:0007669"/>
    <property type="project" value="InterPro"/>
</dbReference>
<dbReference type="AlphaFoldDB" id="A0A2M7XEJ6"/>
<dbReference type="GO" id="GO:0051258">
    <property type="term" value="P:protein polymerization"/>
    <property type="evidence" value="ECO:0007669"/>
    <property type="project" value="UniProtKB-UniRule"/>
</dbReference>
<dbReference type="InterPro" id="IPR000158">
    <property type="entry name" value="Cell_div_FtsZ"/>
</dbReference>
<evidence type="ECO:0000256" key="4">
    <source>
        <dbReference type="HAMAP-Rule" id="MF_00909"/>
    </source>
</evidence>
<dbReference type="GO" id="GO:0005525">
    <property type="term" value="F:GTP binding"/>
    <property type="evidence" value="ECO:0007669"/>
    <property type="project" value="UniProtKB-UniRule"/>
</dbReference>
<dbReference type="InterPro" id="IPR017975">
    <property type="entry name" value="Tubulin_CS"/>
</dbReference>
<dbReference type="HAMAP" id="MF_00909">
    <property type="entry name" value="FtsZ"/>
    <property type="match status" value="1"/>
</dbReference>
<evidence type="ECO:0000256" key="1">
    <source>
        <dbReference type="ARBA" id="ARBA00009690"/>
    </source>
</evidence>
<keyword evidence="2 4" id="KW-0547">Nucleotide-binding</keyword>
<comment type="similarity">
    <text evidence="1 4">Belongs to the FtsZ family.</text>
</comment>
<feature type="region of interest" description="Disordered" evidence="6">
    <location>
        <begin position="337"/>
        <end position="365"/>
    </location>
</feature>
<feature type="region of interest" description="Disordered" evidence="6">
    <location>
        <begin position="402"/>
        <end position="445"/>
    </location>
</feature>